<dbReference type="GO" id="GO:0004372">
    <property type="term" value="F:glycine hydroxymethyltransferase activity"/>
    <property type="evidence" value="ECO:0007669"/>
    <property type="project" value="UniProtKB-EC"/>
</dbReference>
<sequence length="464" mass="51580">MGPKSLRTAFRVPSAAFSTFPMPMEDLDLKNRDPVFYELLRAENARQEACITLTASENFISKAVMQVVGSPLSNKYSEGYPGQRYYGGCMIIDKMEILCQQRAMEAYGADPDKWRVNVQPLSGVPANLGVYTAMLKPGGRLMGLDLTSGGHLSHGFQSPSKKVSVTSLFWESRSYGITKDGYIDYDGAYEIAQEYKPELIICGYSAYPRDLDYKRFREIADSVGAYLHADCSHFSGLLVSGLVNSPFEYVDFVTSTTNKTLRGPRGGLIFSRKEYSKTIDDAVFPKLQGGQHNQNIGGTAVALHEALQPEFKEYSKQIIKNARRLADALMKKGHKLVTNGTDNHIVLWNLRPHKLTGSKFEAVANATNITLNKNTIAGDKSALTPYGIRLGTPCCTTRGYKEEHMDEVAEFLDRMLKESLKIQKQTGKKLVAFKKGVDESEEMQKIASDVAEFAKQFDHPGLKV</sequence>
<dbReference type="EC" id="2.1.2.1" evidence="4"/>
<name>A0AAD1XBI9_EUPCR</name>
<gene>
    <name evidence="8" type="ORF">ECRASSUSDP1_LOCUS9506</name>
</gene>
<feature type="domain" description="Serine hydroxymethyltransferase-like" evidence="7">
    <location>
        <begin position="29"/>
        <end position="411"/>
    </location>
</feature>
<organism evidence="8 9">
    <name type="scientific">Euplotes crassus</name>
    <dbReference type="NCBI Taxonomy" id="5936"/>
    <lineage>
        <taxon>Eukaryota</taxon>
        <taxon>Sar</taxon>
        <taxon>Alveolata</taxon>
        <taxon>Ciliophora</taxon>
        <taxon>Intramacronucleata</taxon>
        <taxon>Spirotrichea</taxon>
        <taxon>Hypotrichia</taxon>
        <taxon>Euplotida</taxon>
        <taxon>Euplotidae</taxon>
        <taxon>Moneuplotes</taxon>
    </lineage>
</organism>
<comment type="similarity">
    <text evidence="3">Belongs to the SHMT family.</text>
</comment>
<dbReference type="PANTHER" id="PTHR11680">
    <property type="entry name" value="SERINE HYDROXYMETHYLTRANSFERASE"/>
    <property type="match status" value="1"/>
</dbReference>
<evidence type="ECO:0000256" key="2">
    <source>
        <dbReference type="ARBA" id="ARBA00004777"/>
    </source>
</evidence>
<dbReference type="Gene3D" id="3.40.640.10">
    <property type="entry name" value="Type I PLP-dependent aspartate aminotransferase-like (Major domain)"/>
    <property type="match status" value="1"/>
</dbReference>
<comment type="cofactor">
    <cofactor evidence="1 6">
        <name>pyridoxal 5'-phosphate</name>
        <dbReference type="ChEBI" id="CHEBI:597326"/>
    </cofactor>
</comment>
<protein>
    <recommendedName>
        <fullName evidence="4">glycine hydroxymethyltransferase</fullName>
        <ecNumber evidence="4">2.1.2.1</ecNumber>
    </recommendedName>
</protein>
<evidence type="ECO:0000259" key="7">
    <source>
        <dbReference type="Pfam" id="PF00464"/>
    </source>
</evidence>
<dbReference type="PIRSF" id="PIRSF000412">
    <property type="entry name" value="SHMT"/>
    <property type="match status" value="1"/>
</dbReference>
<dbReference type="HAMAP" id="MF_00051">
    <property type="entry name" value="SHMT"/>
    <property type="match status" value="1"/>
</dbReference>
<reference evidence="8" key="1">
    <citation type="submission" date="2023-07" db="EMBL/GenBank/DDBJ databases">
        <authorList>
            <consortium name="AG Swart"/>
            <person name="Singh M."/>
            <person name="Singh A."/>
            <person name="Seah K."/>
            <person name="Emmerich C."/>
        </authorList>
    </citation>
    <scope>NUCLEOTIDE SEQUENCE</scope>
    <source>
        <strain evidence="8">DP1</strain>
    </source>
</reference>
<evidence type="ECO:0000256" key="5">
    <source>
        <dbReference type="ARBA" id="ARBA00022898"/>
    </source>
</evidence>
<dbReference type="GO" id="GO:0035999">
    <property type="term" value="P:tetrahydrofolate interconversion"/>
    <property type="evidence" value="ECO:0007669"/>
    <property type="project" value="InterPro"/>
</dbReference>
<dbReference type="PANTHER" id="PTHR11680:SF35">
    <property type="entry name" value="SERINE HYDROXYMETHYLTRANSFERASE 1"/>
    <property type="match status" value="1"/>
</dbReference>
<accession>A0AAD1XBI9</accession>
<dbReference type="InterPro" id="IPR049943">
    <property type="entry name" value="Ser_HO-MeTrfase-like"/>
</dbReference>
<feature type="modified residue" description="N6-(pyridoxal phosphate)lysine" evidence="6">
    <location>
        <position position="259"/>
    </location>
</feature>
<dbReference type="InterPro" id="IPR039429">
    <property type="entry name" value="SHMT-like_dom"/>
</dbReference>
<dbReference type="AlphaFoldDB" id="A0AAD1XBI9"/>
<dbReference type="InterPro" id="IPR015424">
    <property type="entry name" value="PyrdxlP-dep_Trfase"/>
</dbReference>
<keyword evidence="9" id="KW-1185">Reference proteome</keyword>
<evidence type="ECO:0000313" key="8">
    <source>
        <dbReference type="EMBL" id="CAI2368215.1"/>
    </source>
</evidence>
<evidence type="ECO:0000256" key="4">
    <source>
        <dbReference type="ARBA" id="ARBA00012256"/>
    </source>
</evidence>
<proteinExistence type="inferred from homology"/>
<dbReference type="GO" id="GO:0030170">
    <property type="term" value="F:pyridoxal phosphate binding"/>
    <property type="evidence" value="ECO:0007669"/>
    <property type="project" value="InterPro"/>
</dbReference>
<dbReference type="SUPFAM" id="SSF53383">
    <property type="entry name" value="PLP-dependent transferases"/>
    <property type="match status" value="1"/>
</dbReference>
<dbReference type="Proteomes" id="UP001295684">
    <property type="component" value="Unassembled WGS sequence"/>
</dbReference>
<evidence type="ECO:0000313" key="9">
    <source>
        <dbReference type="Proteomes" id="UP001295684"/>
    </source>
</evidence>
<dbReference type="EMBL" id="CAMPGE010009345">
    <property type="protein sequence ID" value="CAI2368215.1"/>
    <property type="molecule type" value="Genomic_DNA"/>
</dbReference>
<dbReference type="Gene3D" id="3.90.1150.10">
    <property type="entry name" value="Aspartate Aminotransferase, domain 1"/>
    <property type="match status" value="1"/>
</dbReference>
<evidence type="ECO:0000256" key="6">
    <source>
        <dbReference type="PIRSR" id="PIRSR000412-50"/>
    </source>
</evidence>
<keyword evidence="5 6" id="KW-0663">Pyridoxal phosphate</keyword>
<evidence type="ECO:0000256" key="1">
    <source>
        <dbReference type="ARBA" id="ARBA00001933"/>
    </source>
</evidence>
<comment type="caution">
    <text evidence="8">The sequence shown here is derived from an EMBL/GenBank/DDBJ whole genome shotgun (WGS) entry which is preliminary data.</text>
</comment>
<dbReference type="InterPro" id="IPR001085">
    <property type="entry name" value="Ser_HO-MeTrfase"/>
</dbReference>
<dbReference type="CDD" id="cd00378">
    <property type="entry name" value="SHMT"/>
    <property type="match status" value="1"/>
</dbReference>
<dbReference type="GO" id="GO:0019264">
    <property type="term" value="P:glycine biosynthetic process from serine"/>
    <property type="evidence" value="ECO:0007669"/>
    <property type="project" value="InterPro"/>
</dbReference>
<dbReference type="NCBIfam" id="NF000586">
    <property type="entry name" value="PRK00011.1"/>
    <property type="match status" value="1"/>
</dbReference>
<evidence type="ECO:0000256" key="3">
    <source>
        <dbReference type="ARBA" id="ARBA00006376"/>
    </source>
</evidence>
<dbReference type="Pfam" id="PF00464">
    <property type="entry name" value="SHMT"/>
    <property type="match status" value="1"/>
</dbReference>
<comment type="pathway">
    <text evidence="2">One-carbon metabolism; tetrahydrofolate interconversion.</text>
</comment>
<dbReference type="InterPro" id="IPR015421">
    <property type="entry name" value="PyrdxlP-dep_Trfase_major"/>
</dbReference>
<dbReference type="GO" id="GO:0005739">
    <property type="term" value="C:mitochondrion"/>
    <property type="evidence" value="ECO:0007669"/>
    <property type="project" value="TreeGrafter"/>
</dbReference>
<dbReference type="InterPro" id="IPR015422">
    <property type="entry name" value="PyrdxlP-dep_Trfase_small"/>
</dbReference>